<organism evidence="2 3">
    <name type="scientific">Onchocerca flexuosa</name>
    <dbReference type="NCBI Taxonomy" id="387005"/>
    <lineage>
        <taxon>Eukaryota</taxon>
        <taxon>Metazoa</taxon>
        <taxon>Ecdysozoa</taxon>
        <taxon>Nematoda</taxon>
        <taxon>Chromadorea</taxon>
        <taxon>Rhabditida</taxon>
        <taxon>Spirurina</taxon>
        <taxon>Spiruromorpha</taxon>
        <taxon>Filarioidea</taxon>
        <taxon>Onchocercidae</taxon>
        <taxon>Onchocerca</taxon>
    </lineage>
</organism>
<dbReference type="PANTHER" id="PTHR12507">
    <property type="entry name" value="REDUCED GROWTH PHENOTYPE 1 RGP1, YEAST -RELATED"/>
    <property type="match status" value="1"/>
</dbReference>
<evidence type="ECO:0000313" key="3">
    <source>
        <dbReference type="Proteomes" id="UP000242913"/>
    </source>
</evidence>
<feature type="compositionally biased region" description="Low complexity" evidence="1">
    <location>
        <begin position="188"/>
        <end position="200"/>
    </location>
</feature>
<reference evidence="2 3" key="1">
    <citation type="submission" date="2015-12" db="EMBL/GenBank/DDBJ databases">
        <title>Draft genome of the nematode, Onchocerca flexuosa.</title>
        <authorList>
            <person name="Mitreva M."/>
        </authorList>
    </citation>
    <scope>NUCLEOTIDE SEQUENCE [LARGE SCALE GENOMIC DNA]</scope>
    <source>
        <strain evidence="2">Red Deer</strain>
    </source>
</reference>
<dbReference type="EMBL" id="KZ271531">
    <property type="protein sequence ID" value="OZC05185.1"/>
    <property type="molecule type" value="Genomic_DNA"/>
</dbReference>
<feature type="compositionally biased region" description="Polar residues" evidence="1">
    <location>
        <begin position="166"/>
        <end position="187"/>
    </location>
</feature>
<feature type="region of interest" description="Disordered" evidence="1">
    <location>
        <begin position="166"/>
        <end position="208"/>
    </location>
</feature>
<dbReference type="Pfam" id="PF08737">
    <property type="entry name" value="Rgp1"/>
    <property type="match status" value="2"/>
</dbReference>
<feature type="compositionally biased region" description="Polar residues" evidence="1">
    <location>
        <begin position="222"/>
        <end position="235"/>
    </location>
</feature>
<dbReference type="OrthoDB" id="1918at2759"/>
<evidence type="ECO:0000313" key="2">
    <source>
        <dbReference type="EMBL" id="OZC05185.1"/>
    </source>
</evidence>
<evidence type="ECO:0000256" key="1">
    <source>
        <dbReference type="SAM" id="MobiDB-lite"/>
    </source>
</evidence>
<dbReference type="Proteomes" id="UP000242913">
    <property type="component" value="Unassembled WGS sequence"/>
</dbReference>
<dbReference type="InterPro" id="IPR014848">
    <property type="entry name" value="Rgp1"/>
</dbReference>
<protein>
    <submittedName>
        <fullName evidence="2">Rgp1</fullName>
    </submittedName>
</protein>
<dbReference type="AlphaFoldDB" id="A0A238BKS8"/>
<proteinExistence type="predicted"/>
<keyword evidence="3" id="KW-1185">Reference proteome</keyword>
<accession>A0A238BKS8</accession>
<sequence length="579" mass="63913">MSNMLTGRARVVYVGDEFIHLSKGGLDGKIVAFKDSWLANSYDLQDWVTFKAKSYEAEPPHCNFGVRFKALAKSVKFESKAVMSEGIGTFFKVDEHQGQYGFITTNDGNTVYFTASVVRPETQDIRNAFKTGVQIRYKAIEQKQNNCRWRAIAVCNKNVTFESFSSRQQKSVESSNNKQITSSLTKKASQNSTSTANTSTKHVANNDVHLNGSQTTTWATTNLSQNSNMHPTKQVNPAIDSRSSSVSRSEVSSAVVSTRLSSTSLLTANTLPPSATFAESTGSTVTSLIYNLMDEKKGEEKRLVIVQNIGNDEESLAWGTVHVQCERIVRANKPDVTLARKNSASEKSKGTGTTAMSRSAFTVFSCRPVILFCELILNAGENRDFECTQQLPLNSIPPSFKGHLVRYVYKLTLGVQHVKSPIKLIHVPLRIIQSDLGLTLPSSPTLVNPFISNHNVGPSIVDLAMEAVDCLTAPRGAYTYSITNSSGRVASFSLNKKAYKLGEDVIGKFNFDNCTVRCLQFAVSLQSVENLINEEWCSNTFVTTHMTEHIVCAYWTEATIRLHIPLSATPTFYTDTGKF</sequence>
<name>A0A238BKS8_9BILA</name>
<gene>
    <name evidence="2" type="ORF">X798_07860</name>
</gene>
<feature type="region of interest" description="Disordered" evidence="1">
    <location>
        <begin position="222"/>
        <end position="248"/>
    </location>
</feature>